<dbReference type="Proteomes" id="UP001213721">
    <property type="component" value="Chromosome"/>
</dbReference>
<feature type="signal peptide" evidence="1">
    <location>
        <begin position="1"/>
        <end position="19"/>
    </location>
</feature>
<dbReference type="AlphaFoldDB" id="A0AAX3NWA9"/>
<name>A0AAX3NWA9_9GAMM</name>
<accession>A0AAX3NWA9</accession>
<evidence type="ECO:0000313" key="2">
    <source>
        <dbReference type="EMBL" id="WED77682.1"/>
    </source>
</evidence>
<sequence length="139" mass="15789">MNFKFCIFIFAFFSFCTNAGERWAIDCVSGKGTIILDQKNADIVVNSNQIVISTKVVRNDNKMSFFLEGPADLGRGGMMLNWDDFSIDKSIADAEMNGNNINLSWKGFFEKSAFKYVWVSESEFTPPHNKNNVTLMRCK</sequence>
<evidence type="ECO:0000313" key="3">
    <source>
        <dbReference type="Proteomes" id="UP001213721"/>
    </source>
</evidence>
<feature type="chain" id="PRO_5044027769" description="C-type lysozyme inhibitor domain-containing protein" evidence="1">
    <location>
        <begin position="20"/>
        <end position="139"/>
    </location>
</feature>
<reference evidence="2" key="1">
    <citation type="submission" date="2023-02" db="EMBL/GenBank/DDBJ databases">
        <title>The sequence of Aeromonas allosaccharophila K520.</title>
        <authorList>
            <person name="Luo X."/>
        </authorList>
    </citation>
    <scope>NUCLEOTIDE SEQUENCE</scope>
    <source>
        <strain evidence="2">K520</strain>
    </source>
</reference>
<protein>
    <recommendedName>
        <fullName evidence="4">C-type lysozyme inhibitor domain-containing protein</fullName>
    </recommendedName>
</protein>
<proteinExistence type="predicted"/>
<organism evidence="2 3">
    <name type="scientific">Aeromonas allosaccharophila</name>
    <dbReference type="NCBI Taxonomy" id="656"/>
    <lineage>
        <taxon>Bacteria</taxon>
        <taxon>Pseudomonadati</taxon>
        <taxon>Pseudomonadota</taxon>
        <taxon>Gammaproteobacteria</taxon>
        <taxon>Aeromonadales</taxon>
        <taxon>Aeromonadaceae</taxon>
        <taxon>Aeromonas</taxon>
    </lineage>
</organism>
<evidence type="ECO:0000256" key="1">
    <source>
        <dbReference type="SAM" id="SignalP"/>
    </source>
</evidence>
<evidence type="ECO:0008006" key="4">
    <source>
        <dbReference type="Google" id="ProtNLM"/>
    </source>
</evidence>
<dbReference type="EMBL" id="CP118988">
    <property type="protein sequence ID" value="WED77682.1"/>
    <property type="molecule type" value="Genomic_DNA"/>
</dbReference>
<dbReference type="RefSeq" id="WP_275057591.1">
    <property type="nucleotide sequence ID" value="NZ_CP118988.1"/>
</dbReference>
<keyword evidence="1" id="KW-0732">Signal</keyword>
<gene>
    <name evidence="2" type="ORF">PYU98_05425</name>
</gene>